<gene>
    <name evidence="2" type="ORF">BLSMQ_0881</name>
</gene>
<dbReference type="AlphaFoldDB" id="A0A1D7W0Q4"/>
<dbReference type="EMBL" id="CP017150">
    <property type="protein sequence ID" value="AOP52593.1"/>
    <property type="molecule type" value="Genomic_DNA"/>
</dbReference>
<accession>A0A1D7W0Q4</accession>
<evidence type="ECO:0000256" key="1">
    <source>
        <dbReference type="SAM" id="MobiDB-lite"/>
    </source>
</evidence>
<evidence type="ECO:0000313" key="3">
    <source>
        <dbReference type="Proteomes" id="UP000094793"/>
    </source>
</evidence>
<protein>
    <submittedName>
        <fullName evidence="2">Uncharacterized protein</fullName>
    </submittedName>
</protein>
<name>A0A1D7W0Q4_BREAU</name>
<reference evidence="3" key="1">
    <citation type="submission" date="2016-09" db="EMBL/GenBank/DDBJ databases">
        <title>Complete Genome Sequence of Brevibacterium linens SMQ-1335.</title>
        <authorList>
            <person name="de Melo A.G."/>
            <person name="Labrie S.J."/>
            <person name="Dumaresq J."/>
            <person name="Roberts R.J."/>
            <person name="Tremblay D.M."/>
            <person name="Moineau S."/>
        </authorList>
    </citation>
    <scope>NUCLEOTIDE SEQUENCE [LARGE SCALE GENOMIC DNA]</scope>
    <source>
        <strain evidence="3">SMQ-1335</strain>
    </source>
</reference>
<organism evidence="2 3">
    <name type="scientific">Brevibacterium aurantiacum</name>
    <dbReference type="NCBI Taxonomy" id="273384"/>
    <lineage>
        <taxon>Bacteria</taxon>
        <taxon>Bacillati</taxon>
        <taxon>Actinomycetota</taxon>
        <taxon>Actinomycetes</taxon>
        <taxon>Micrococcales</taxon>
        <taxon>Brevibacteriaceae</taxon>
        <taxon>Brevibacterium</taxon>
    </lineage>
</organism>
<feature type="region of interest" description="Disordered" evidence="1">
    <location>
        <begin position="20"/>
        <end position="40"/>
    </location>
</feature>
<sequence length="40" mass="4086">MFHVHNASLSGIHVARGYDINPTPAAASANPPLGVTSGTR</sequence>
<evidence type="ECO:0000313" key="2">
    <source>
        <dbReference type="EMBL" id="AOP52593.1"/>
    </source>
</evidence>
<dbReference type="Proteomes" id="UP000094793">
    <property type="component" value="Chromosome"/>
</dbReference>
<dbReference type="KEGG" id="blin:BLSMQ_0881"/>
<feature type="compositionally biased region" description="Low complexity" evidence="1">
    <location>
        <begin position="21"/>
        <end position="32"/>
    </location>
</feature>
<proteinExistence type="predicted"/>